<evidence type="ECO:0000259" key="2">
    <source>
        <dbReference type="PROSITE" id="PS51724"/>
    </source>
</evidence>
<protein>
    <recommendedName>
        <fullName evidence="2">SPOR domain-containing protein</fullName>
    </recommendedName>
</protein>
<feature type="compositionally biased region" description="Polar residues" evidence="1">
    <location>
        <begin position="36"/>
        <end position="48"/>
    </location>
</feature>
<proteinExistence type="predicted"/>
<feature type="compositionally biased region" description="Polar residues" evidence="1">
    <location>
        <begin position="204"/>
        <end position="216"/>
    </location>
</feature>
<feature type="region of interest" description="Disordered" evidence="1">
    <location>
        <begin position="1"/>
        <end position="97"/>
    </location>
</feature>
<dbReference type="Gene3D" id="3.30.70.1070">
    <property type="entry name" value="Sporulation related repeat"/>
    <property type="match status" value="1"/>
</dbReference>
<feature type="domain" description="SPOR" evidence="2">
    <location>
        <begin position="125"/>
        <end position="204"/>
    </location>
</feature>
<dbReference type="GO" id="GO:0042834">
    <property type="term" value="F:peptidoglycan binding"/>
    <property type="evidence" value="ECO:0007669"/>
    <property type="project" value="InterPro"/>
</dbReference>
<dbReference type="InterPro" id="IPR007730">
    <property type="entry name" value="SPOR-like_dom"/>
</dbReference>
<dbReference type="InterPro" id="IPR036680">
    <property type="entry name" value="SPOR-like_sf"/>
</dbReference>
<feature type="compositionally biased region" description="Acidic residues" evidence="1">
    <location>
        <begin position="24"/>
        <end position="35"/>
    </location>
</feature>
<feature type="compositionally biased region" description="Low complexity" evidence="1">
    <location>
        <begin position="1"/>
        <end position="14"/>
    </location>
</feature>
<sequence>MAELPLELPTTPLPVKDADSSTEQLDEPVAAEDPEIQTTDTQLAQTESIPPPQPEQVPETGKTVASAEKHALPSPLGKPESGETLKPLDSGLRRDDDIQGIGSTAEVTVNTATPGLPHREDWLIKQQPTDFTLQLLGSREQSSIATYVKRHALDPAKTAYYRGRYRDADWYVLLYGIYPDKTTALAARSTLPAKVQKGKPWSRSLKSVQDSINEVP</sequence>
<dbReference type="PROSITE" id="PS51724">
    <property type="entry name" value="SPOR"/>
    <property type="match status" value="1"/>
</dbReference>
<dbReference type="Pfam" id="PF05036">
    <property type="entry name" value="SPOR"/>
    <property type="match status" value="1"/>
</dbReference>
<reference evidence="3" key="1">
    <citation type="submission" date="2018-06" db="EMBL/GenBank/DDBJ databases">
        <authorList>
            <person name="Zhirakovskaya E."/>
        </authorList>
    </citation>
    <scope>NUCLEOTIDE SEQUENCE</scope>
</reference>
<accession>A0A3B0Y5W6</accession>
<feature type="region of interest" description="Disordered" evidence="1">
    <location>
        <begin position="196"/>
        <end position="216"/>
    </location>
</feature>
<evidence type="ECO:0000256" key="1">
    <source>
        <dbReference type="SAM" id="MobiDB-lite"/>
    </source>
</evidence>
<dbReference type="EMBL" id="UOFN01000045">
    <property type="protein sequence ID" value="VAW74991.1"/>
    <property type="molecule type" value="Genomic_DNA"/>
</dbReference>
<gene>
    <name evidence="3" type="ORF">MNBD_GAMMA15-2243</name>
</gene>
<dbReference type="AlphaFoldDB" id="A0A3B0Y5W6"/>
<organism evidence="3">
    <name type="scientific">hydrothermal vent metagenome</name>
    <dbReference type="NCBI Taxonomy" id="652676"/>
    <lineage>
        <taxon>unclassified sequences</taxon>
        <taxon>metagenomes</taxon>
        <taxon>ecological metagenomes</taxon>
    </lineage>
</organism>
<name>A0A3B0Y5W6_9ZZZZ</name>
<evidence type="ECO:0000313" key="3">
    <source>
        <dbReference type="EMBL" id="VAW74991.1"/>
    </source>
</evidence>